<dbReference type="CDD" id="cd07012">
    <property type="entry name" value="PBP2_Bug_TTT"/>
    <property type="match status" value="1"/>
</dbReference>
<proteinExistence type="inferred from homology"/>
<dbReference type="PIRSF" id="PIRSF017082">
    <property type="entry name" value="YflP"/>
    <property type="match status" value="1"/>
</dbReference>
<feature type="signal peptide" evidence="2">
    <location>
        <begin position="1"/>
        <end position="22"/>
    </location>
</feature>
<dbReference type="EMBL" id="JPUA01000019">
    <property type="protein sequence ID" value="OWV30424.1"/>
    <property type="molecule type" value="Genomic_DNA"/>
</dbReference>
<keyword evidence="2" id="KW-0732">Signal</keyword>
<dbReference type="Gene3D" id="3.40.190.10">
    <property type="entry name" value="Periplasmic binding protein-like II"/>
    <property type="match status" value="1"/>
</dbReference>
<organism evidence="3 4">
    <name type="scientific">Halomonas campaniensis</name>
    <dbReference type="NCBI Taxonomy" id="213554"/>
    <lineage>
        <taxon>Bacteria</taxon>
        <taxon>Pseudomonadati</taxon>
        <taxon>Pseudomonadota</taxon>
        <taxon>Gammaproteobacteria</taxon>
        <taxon>Oceanospirillales</taxon>
        <taxon>Halomonadaceae</taxon>
        <taxon>Halomonas</taxon>
    </lineage>
</organism>
<dbReference type="InterPro" id="IPR042100">
    <property type="entry name" value="Bug_dom1"/>
</dbReference>
<evidence type="ECO:0000313" key="3">
    <source>
        <dbReference type="EMBL" id="OWV30424.1"/>
    </source>
</evidence>
<comment type="similarity">
    <text evidence="1">Belongs to the UPF0065 (bug) family.</text>
</comment>
<comment type="caution">
    <text evidence="3">The sequence shown here is derived from an EMBL/GenBank/DDBJ whole genome shotgun (WGS) entry which is preliminary data.</text>
</comment>
<dbReference type="PANTHER" id="PTHR42928:SF5">
    <property type="entry name" value="BLR1237 PROTEIN"/>
    <property type="match status" value="1"/>
</dbReference>
<gene>
    <name evidence="3" type="ORF">JI62_07065</name>
</gene>
<dbReference type="RefSeq" id="WP_170938498.1">
    <property type="nucleotide sequence ID" value="NZ_JPUA01000019.1"/>
</dbReference>
<dbReference type="PANTHER" id="PTHR42928">
    <property type="entry name" value="TRICARBOXYLATE-BINDING PROTEIN"/>
    <property type="match status" value="1"/>
</dbReference>
<evidence type="ECO:0000256" key="2">
    <source>
        <dbReference type="SAM" id="SignalP"/>
    </source>
</evidence>
<accession>A0A246S1X4</accession>
<dbReference type="Pfam" id="PF03401">
    <property type="entry name" value="TctC"/>
    <property type="match status" value="1"/>
</dbReference>
<evidence type="ECO:0000313" key="4">
    <source>
        <dbReference type="Proteomes" id="UP000197334"/>
    </source>
</evidence>
<dbReference type="AlphaFoldDB" id="A0A246S1X4"/>
<keyword evidence="4" id="KW-1185">Reference proteome</keyword>
<protein>
    <submittedName>
        <fullName evidence="3">Bordetella uptake protein</fullName>
    </submittedName>
</protein>
<reference evidence="3 4" key="1">
    <citation type="submission" date="2014-08" db="EMBL/GenBank/DDBJ databases">
        <title>Draft genome sequence of a novel L-asparaginase producing marine bacterium, Halomonas campaniensis.</title>
        <authorList>
            <person name="Sundarakrishnan B."/>
            <person name="Moushumi Priya A."/>
            <person name="Raman G."/>
            <person name="Sakthivel N."/>
            <person name="Park S."/>
            <person name="Jayachandran S."/>
        </authorList>
    </citation>
    <scope>NUCLEOTIDE SEQUENCE [LARGE SCALE GENOMIC DNA]</scope>
    <source>
        <strain evidence="3 4">SK03</strain>
    </source>
</reference>
<feature type="chain" id="PRO_5012648090" evidence="2">
    <location>
        <begin position="23"/>
        <end position="320"/>
    </location>
</feature>
<sequence length="320" mass="34403">MKTFQLTSLIALSAFTAMPVMADDYPNRPIEIVVPAPAGGGTDNVARMLNQYLQEELGESLAVLNVAGGGGAIGVNQIARARPDGYTLLSTWNSPITTVPHMQRVQYSYATLTPITSTSQSAYTMCVAPDFPAETGEEFLAELQSNPGQYTYGNDGVGGTMRLAAERIFEAYDIEARPIPFGGAGETLQNFLGGHVDIYGGSITPVLPYVEDGKAKCLLVTSADDNEALPQASGLAALGHPELETVLWRMMLAPEGMDEQRVNVIADAVAKAVEHPEFQTFLASQGETLNLVRGEELRERLHQETEAIGETLEKLGLKKN</sequence>
<dbReference type="Proteomes" id="UP000197334">
    <property type="component" value="Unassembled WGS sequence"/>
</dbReference>
<name>A0A246S1X4_9GAMM</name>
<evidence type="ECO:0000256" key="1">
    <source>
        <dbReference type="ARBA" id="ARBA00006987"/>
    </source>
</evidence>
<dbReference type="Gene3D" id="3.40.190.150">
    <property type="entry name" value="Bordetella uptake gene, domain 1"/>
    <property type="match status" value="1"/>
</dbReference>
<dbReference type="InterPro" id="IPR005064">
    <property type="entry name" value="BUG"/>
</dbReference>